<organism evidence="2 3">
    <name type="scientific">Amycolatopsis sulphurea</name>
    <dbReference type="NCBI Taxonomy" id="76022"/>
    <lineage>
        <taxon>Bacteria</taxon>
        <taxon>Bacillati</taxon>
        <taxon>Actinomycetota</taxon>
        <taxon>Actinomycetes</taxon>
        <taxon>Pseudonocardiales</taxon>
        <taxon>Pseudonocardiaceae</taxon>
        <taxon>Amycolatopsis</taxon>
    </lineage>
</organism>
<dbReference type="InterPro" id="IPR010852">
    <property type="entry name" value="ABATE"/>
</dbReference>
<gene>
    <name evidence="2" type="ORF">ATK36_2896</name>
</gene>
<sequence length="172" mass="19349">MGVSQPGRNRFRPYTEQVHTDASLVVAFLNTVDLERGDDLLDDPGLWRRWAEDHDLTPNDPAEARAARDSLRAAIGDPRLPVRPLDVPLRFAMTAAGPVLITPDAVTAVLAAATRLTIRGDWVRLKICPADDCLWAFYDESRNRSRTWCSMRVCGNREKARSWRARTATVHN</sequence>
<dbReference type="SUPFAM" id="SSF160904">
    <property type="entry name" value="Jann2411-like"/>
    <property type="match status" value="1"/>
</dbReference>
<dbReference type="PANTHER" id="PTHR35525">
    <property type="entry name" value="BLL6575 PROTEIN"/>
    <property type="match status" value="1"/>
</dbReference>
<dbReference type="Proteomes" id="UP000243542">
    <property type="component" value="Unassembled WGS sequence"/>
</dbReference>
<reference evidence="2 3" key="1">
    <citation type="submission" date="2017-10" db="EMBL/GenBank/DDBJ databases">
        <title>Sequencing the genomes of 1000 actinobacteria strains.</title>
        <authorList>
            <person name="Klenk H.-P."/>
        </authorList>
    </citation>
    <scope>NUCLEOTIDE SEQUENCE [LARGE SCALE GENOMIC DNA]</scope>
    <source>
        <strain evidence="2 3">DSM 46092</strain>
    </source>
</reference>
<dbReference type="Pfam" id="PF11706">
    <property type="entry name" value="zf-CGNR"/>
    <property type="match status" value="1"/>
</dbReference>
<accession>A0A2A9FAN5</accession>
<dbReference type="InterPro" id="IPR023286">
    <property type="entry name" value="ABATE_dom_sf"/>
</dbReference>
<comment type="caution">
    <text evidence="2">The sequence shown here is derived from an EMBL/GenBank/DDBJ whole genome shotgun (WGS) entry which is preliminary data.</text>
</comment>
<feature type="domain" description="Zinc finger CGNR" evidence="1">
    <location>
        <begin position="124"/>
        <end position="166"/>
    </location>
</feature>
<dbReference type="EMBL" id="PDJK01000002">
    <property type="protein sequence ID" value="PFG47841.1"/>
    <property type="molecule type" value="Genomic_DNA"/>
</dbReference>
<dbReference type="PANTHER" id="PTHR35525:SF3">
    <property type="entry name" value="BLL6575 PROTEIN"/>
    <property type="match status" value="1"/>
</dbReference>
<keyword evidence="3" id="KW-1185">Reference proteome</keyword>
<evidence type="ECO:0000313" key="2">
    <source>
        <dbReference type="EMBL" id="PFG47841.1"/>
    </source>
</evidence>
<dbReference type="AlphaFoldDB" id="A0A2A9FAN5"/>
<evidence type="ECO:0000313" key="3">
    <source>
        <dbReference type="Proteomes" id="UP000243542"/>
    </source>
</evidence>
<proteinExistence type="predicted"/>
<dbReference type="InterPro" id="IPR021005">
    <property type="entry name" value="Znf_CGNR"/>
</dbReference>
<evidence type="ECO:0000259" key="1">
    <source>
        <dbReference type="Pfam" id="PF11706"/>
    </source>
</evidence>
<name>A0A2A9FAN5_9PSEU</name>
<protein>
    <submittedName>
        <fullName evidence="2">Putative RNA-binding Zn ribbon-like protein</fullName>
    </submittedName>
</protein>
<dbReference type="Gene3D" id="1.10.3300.10">
    <property type="entry name" value="Jann2411-like domain"/>
    <property type="match status" value="1"/>
</dbReference>